<dbReference type="EMBL" id="MAUJ01000003">
    <property type="protein sequence ID" value="OCQ21221.1"/>
    <property type="molecule type" value="Genomic_DNA"/>
</dbReference>
<evidence type="ECO:0000313" key="3">
    <source>
        <dbReference type="Proteomes" id="UP000093366"/>
    </source>
</evidence>
<keyword evidence="1" id="KW-0732">Signal</keyword>
<protein>
    <recommendedName>
        <fullName evidence="4">Cobalt transporter</fullName>
    </recommendedName>
</protein>
<accession>A0A1C0TQK3</accession>
<evidence type="ECO:0008006" key="4">
    <source>
        <dbReference type="Google" id="ProtNLM"/>
    </source>
</evidence>
<evidence type="ECO:0000313" key="2">
    <source>
        <dbReference type="EMBL" id="OCQ21221.1"/>
    </source>
</evidence>
<gene>
    <name evidence="2" type="ORF">A7985_11370</name>
</gene>
<dbReference type="AlphaFoldDB" id="A0A1C0TQK3"/>
<sequence length="116" mass="12880">MRKLTLIFMMLCILSTQVFGMVAHEGEHRSQGDEHSLLHEIGQPHSHDHDDETDYTLSFSKEAVKHINQDLECCITAVVEVAPVSTPEIKPMGPIISLGANWSPPFLKHSTPPPKA</sequence>
<proteinExistence type="predicted"/>
<dbReference type="Proteomes" id="UP000093366">
    <property type="component" value="Unassembled WGS sequence"/>
</dbReference>
<feature type="signal peptide" evidence="1">
    <location>
        <begin position="1"/>
        <end position="20"/>
    </location>
</feature>
<dbReference type="OrthoDB" id="6291962at2"/>
<dbReference type="RefSeq" id="WP_065790590.1">
    <property type="nucleotide sequence ID" value="NZ_JAGJED010000004.1"/>
</dbReference>
<organism evidence="2 3">
    <name type="scientific">Pseudoalteromonas luteoviolacea</name>
    <dbReference type="NCBI Taxonomy" id="43657"/>
    <lineage>
        <taxon>Bacteria</taxon>
        <taxon>Pseudomonadati</taxon>
        <taxon>Pseudomonadota</taxon>
        <taxon>Gammaproteobacteria</taxon>
        <taxon>Alteromonadales</taxon>
        <taxon>Pseudoalteromonadaceae</taxon>
        <taxon>Pseudoalteromonas</taxon>
    </lineage>
</organism>
<reference evidence="3" key="1">
    <citation type="submission" date="2016-07" db="EMBL/GenBank/DDBJ databases">
        <authorList>
            <person name="Florea S."/>
            <person name="Webb J.S."/>
            <person name="Jaromczyk J."/>
            <person name="Schardl C.L."/>
        </authorList>
    </citation>
    <scope>NUCLEOTIDE SEQUENCE [LARGE SCALE GENOMIC DNA]</scope>
    <source>
        <strain evidence="3">IPB1</strain>
    </source>
</reference>
<comment type="caution">
    <text evidence="2">The sequence shown here is derived from an EMBL/GenBank/DDBJ whole genome shotgun (WGS) entry which is preliminary data.</text>
</comment>
<evidence type="ECO:0000256" key="1">
    <source>
        <dbReference type="SAM" id="SignalP"/>
    </source>
</evidence>
<feature type="chain" id="PRO_5008646209" description="Cobalt transporter" evidence="1">
    <location>
        <begin position="21"/>
        <end position="116"/>
    </location>
</feature>
<name>A0A1C0TQK3_9GAMM</name>